<organism evidence="1 2">
    <name type="scientific">Brevundimonas phage vB_BgoS-Bajun</name>
    <dbReference type="NCBI Taxonomy" id="2948594"/>
    <lineage>
        <taxon>Viruses</taxon>
        <taxon>Duplodnaviria</taxon>
        <taxon>Heunggongvirae</taxon>
        <taxon>Uroviricota</taxon>
        <taxon>Caudoviricetes</taxon>
        <taxon>Dolichocephalovirinae</taxon>
    </lineage>
</organism>
<reference evidence="1" key="1">
    <citation type="submission" date="2022-05" db="EMBL/GenBank/DDBJ databases">
        <authorList>
            <person name="Friedrich I."/>
            <person name="Poehlein A."/>
            <person name="Schneider D."/>
            <person name="Hertel R."/>
            <person name="Daniel R."/>
        </authorList>
    </citation>
    <scope>NUCLEOTIDE SEQUENCE</scope>
</reference>
<name>A0A9E7N6D8_9CAUD</name>
<keyword evidence="2" id="KW-1185">Reference proteome</keyword>
<protein>
    <submittedName>
        <fullName evidence="1">Uncharacterized protein</fullName>
    </submittedName>
</protein>
<evidence type="ECO:0000313" key="1">
    <source>
        <dbReference type="EMBL" id="UTC29815.1"/>
    </source>
</evidence>
<dbReference type="EMBL" id="ON529858">
    <property type="protein sequence ID" value="UTC29815.1"/>
    <property type="molecule type" value="Genomic_DNA"/>
</dbReference>
<proteinExistence type="predicted"/>
<sequence length="102" mass="10909">MAYLVGFNAPGYLPDSEPVVCASFEDAFFTLCADLVATRNDLYPDDDANADSLLDDATCAASAESVKREPFSVQAFGLAHWIEPAEAERPQGKPGAKVGLRL</sequence>
<dbReference type="Proteomes" id="UP001057427">
    <property type="component" value="Segment"/>
</dbReference>
<accession>A0A9E7N6D8</accession>
<gene>
    <name evidence="1" type="ORF">BAJUN_01850</name>
</gene>
<evidence type="ECO:0000313" key="2">
    <source>
        <dbReference type="Proteomes" id="UP001057427"/>
    </source>
</evidence>